<comment type="caution">
    <text evidence="1">The sequence shown here is derived from an EMBL/GenBank/DDBJ whole genome shotgun (WGS) entry which is preliminary data.</text>
</comment>
<proteinExistence type="predicted"/>
<keyword evidence="2" id="KW-1185">Reference proteome</keyword>
<dbReference type="Proteomes" id="UP000195402">
    <property type="component" value="Unassembled WGS sequence"/>
</dbReference>
<sequence>MSETFFHGQVSYHMRTAPGTRFKEIRTETNEMIKLSHVMLDALNELTVYIMSWKEEALLRHHSSENSIGENSFQYDVNASMESAAVKGKTVAAAVEGVEKQWRTSF</sequence>
<dbReference type="AlphaFoldDB" id="A0A200QMQ1"/>
<dbReference type="EMBL" id="MVGT01001547">
    <property type="protein sequence ID" value="OVA11778.1"/>
    <property type="molecule type" value="Genomic_DNA"/>
</dbReference>
<reference evidence="1 2" key="1">
    <citation type="journal article" date="2017" name="Mol. Plant">
        <title>The Genome of Medicinal Plant Macleaya cordata Provides New Insights into Benzylisoquinoline Alkaloids Metabolism.</title>
        <authorList>
            <person name="Liu X."/>
            <person name="Liu Y."/>
            <person name="Huang P."/>
            <person name="Ma Y."/>
            <person name="Qing Z."/>
            <person name="Tang Q."/>
            <person name="Cao H."/>
            <person name="Cheng P."/>
            <person name="Zheng Y."/>
            <person name="Yuan Z."/>
            <person name="Zhou Y."/>
            <person name="Liu J."/>
            <person name="Tang Z."/>
            <person name="Zhuo Y."/>
            <person name="Zhang Y."/>
            <person name="Yu L."/>
            <person name="Huang J."/>
            <person name="Yang P."/>
            <person name="Peng Q."/>
            <person name="Zhang J."/>
            <person name="Jiang W."/>
            <person name="Zhang Z."/>
            <person name="Lin K."/>
            <person name="Ro D.K."/>
            <person name="Chen X."/>
            <person name="Xiong X."/>
            <person name="Shang Y."/>
            <person name="Huang S."/>
            <person name="Zeng J."/>
        </authorList>
    </citation>
    <scope>NUCLEOTIDE SEQUENCE [LARGE SCALE GENOMIC DNA]</scope>
    <source>
        <strain evidence="2">cv. BLH2017</strain>
        <tissue evidence="1">Root</tissue>
    </source>
</reference>
<dbReference type="InParanoid" id="A0A200QMQ1"/>
<evidence type="ECO:0000313" key="2">
    <source>
        <dbReference type="Proteomes" id="UP000195402"/>
    </source>
</evidence>
<protein>
    <submittedName>
        <fullName evidence="1">Uncharacterized protein</fullName>
    </submittedName>
</protein>
<evidence type="ECO:0000313" key="1">
    <source>
        <dbReference type="EMBL" id="OVA11778.1"/>
    </source>
</evidence>
<gene>
    <name evidence="1" type="ORF">BVC80_41g75</name>
</gene>
<accession>A0A200QMQ1</accession>
<name>A0A200QMQ1_MACCD</name>
<organism evidence="1 2">
    <name type="scientific">Macleaya cordata</name>
    <name type="common">Five-seeded plume-poppy</name>
    <name type="synonym">Bocconia cordata</name>
    <dbReference type="NCBI Taxonomy" id="56857"/>
    <lineage>
        <taxon>Eukaryota</taxon>
        <taxon>Viridiplantae</taxon>
        <taxon>Streptophyta</taxon>
        <taxon>Embryophyta</taxon>
        <taxon>Tracheophyta</taxon>
        <taxon>Spermatophyta</taxon>
        <taxon>Magnoliopsida</taxon>
        <taxon>Ranunculales</taxon>
        <taxon>Papaveraceae</taxon>
        <taxon>Papaveroideae</taxon>
        <taxon>Macleaya</taxon>
    </lineage>
</organism>